<keyword evidence="2" id="KW-0479">Metal-binding</keyword>
<protein>
    <submittedName>
        <fullName evidence="6">Radical SAM superfamily</fullName>
    </submittedName>
</protein>
<accession>S0FMP8</accession>
<dbReference type="InterPro" id="IPR058240">
    <property type="entry name" value="rSAM_sf"/>
</dbReference>
<comment type="caution">
    <text evidence="6">The sequence shown here is derived from an EMBL/GenBank/DDBJ whole genome shotgun (WGS) entry which is preliminary data.</text>
</comment>
<name>S0FMP8_RUMCE</name>
<dbReference type="InterPro" id="IPR013785">
    <property type="entry name" value="Aldolase_TIM"/>
</dbReference>
<dbReference type="GO" id="GO:0046872">
    <property type="term" value="F:metal ion binding"/>
    <property type="evidence" value="ECO:0007669"/>
    <property type="project" value="UniProtKB-KW"/>
</dbReference>
<evidence type="ECO:0000313" key="7">
    <source>
        <dbReference type="Proteomes" id="UP000014155"/>
    </source>
</evidence>
<dbReference type="InterPro" id="IPR050377">
    <property type="entry name" value="Radical_SAM_PqqE_MftC-like"/>
</dbReference>
<dbReference type="PANTHER" id="PTHR11228:SF7">
    <property type="entry name" value="PQQA PEPTIDE CYCLASE"/>
    <property type="match status" value="1"/>
</dbReference>
<evidence type="ECO:0000259" key="5">
    <source>
        <dbReference type="Pfam" id="PF04055"/>
    </source>
</evidence>
<dbReference type="STRING" id="1195236.CTER_3877"/>
<sequence>MLNTKRMSIVPTMRCTLRCKLCSNHVTEFKKPIDATVEEMIRDIDILFELFDKIEWLQFVGGEIFLHKGMAEVYDHCKVHRGKFSKLILESNATILPREAEITSLRKYGQDAKVMISDYGMFSSKSDEFIRILESNEIPYVVKKYHDDDQHYGGWIDNTSCRDYGESDSMVATKAARCPQVLLENMHCFRGKLHRCSNSLFMSELKLFVPNDRDYVDLLDKSQSDNMKRDIIKDFYIYPRKSCHFCSWKDADSLPRYPAAEQI</sequence>
<dbReference type="GO" id="GO:0051536">
    <property type="term" value="F:iron-sulfur cluster binding"/>
    <property type="evidence" value="ECO:0007669"/>
    <property type="project" value="UniProtKB-KW"/>
</dbReference>
<dbReference type="SFLD" id="SFLDS00029">
    <property type="entry name" value="Radical_SAM"/>
    <property type="match status" value="1"/>
</dbReference>
<dbReference type="Proteomes" id="UP000014155">
    <property type="component" value="Unassembled WGS sequence"/>
</dbReference>
<dbReference type="RefSeq" id="WP_004628511.1">
    <property type="nucleotide sequence ID" value="NZ_AORV01000055.1"/>
</dbReference>
<dbReference type="SUPFAM" id="SSF102114">
    <property type="entry name" value="Radical SAM enzymes"/>
    <property type="match status" value="1"/>
</dbReference>
<evidence type="ECO:0000256" key="1">
    <source>
        <dbReference type="ARBA" id="ARBA00022691"/>
    </source>
</evidence>
<organism evidence="6 7">
    <name type="scientific">Ruminiclostridium cellobioparum subsp. termitidis CT1112</name>
    <dbReference type="NCBI Taxonomy" id="1195236"/>
    <lineage>
        <taxon>Bacteria</taxon>
        <taxon>Bacillati</taxon>
        <taxon>Bacillota</taxon>
        <taxon>Clostridia</taxon>
        <taxon>Eubacteriales</taxon>
        <taxon>Oscillospiraceae</taxon>
        <taxon>Ruminiclostridium</taxon>
    </lineage>
</organism>
<dbReference type="PATRIC" id="fig|1195236.3.peg.4088"/>
<dbReference type="AlphaFoldDB" id="S0FMP8"/>
<evidence type="ECO:0000256" key="3">
    <source>
        <dbReference type="ARBA" id="ARBA00023004"/>
    </source>
</evidence>
<keyword evidence="3" id="KW-0408">Iron</keyword>
<proteinExistence type="predicted"/>
<dbReference type="Gene3D" id="3.20.20.70">
    <property type="entry name" value="Aldolase class I"/>
    <property type="match status" value="1"/>
</dbReference>
<evidence type="ECO:0000256" key="4">
    <source>
        <dbReference type="ARBA" id="ARBA00023014"/>
    </source>
</evidence>
<keyword evidence="4" id="KW-0411">Iron-sulfur</keyword>
<reference evidence="6 7" key="1">
    <citation type="journal article" date="2013" name="Genome Announc.">
        <title>Draft Genome Sequence of the Cellulolytic, Mesophilic, Anaerobic Bacterium Clostridium termitidis Strain CT1112 (DSM 5398).</title>
        <authorList>
            <person name="Lal S."/>
            <person name="Ramachandran U."/>
            <person name="Zhang X."/>
            <person name="Munir R."/>
            <person name="Sparling R."/>
            <person name="Levin D.B."/>
        </authorList>
    </citation>
    <scope>NUCLEOTIDE SEQUENCE [LARGE SCALE GENOMIC DNA]</scope>
    <source>
        <strain evidence="6 7">CT1112</strain>
    </source>
</reference>
<dbReference type="InterPro" id="IPR007197">
    <property type="entry name" value="rSAM"/>
</dbReference>
<dbReference type="Pfam" id="PF04055">
    <property type="entry name" value="Radical_SAM"/>
    <property type="match status" value="1"/>
</dbReference>
<dbReference type="PANTHER" id="PTHR11228">
    <property type="entry name" value="RADICAL SAM DOMAIN PROTEIN"/>
    <property type="match status" value="1"/>
</dbReference>
<keyword evidence="1" id="KW-0949">S-adenosyl-L-methionine</keyword>
<dbReference type="GO" id="GO:0003824">
    <property type="term" value="F:catalytic activity"/>
    <property type="evidence" value="ECO:0007669"/>
    <property type="project" value="InterPro"/>
</dbReference>
<dbReference type="eggNOG" id="COG2896">
    <property type="taxonomic scope" value="Bacteria"/>
</dbReference>
<dbReference type="EMBL" id="AORV01000055">
    <property type="protein sequence ID" value="EMS70379.1"/>
    <property type="molecule type" value="Genomic_DNA"/>
</dbReference>
<gene>
    <name evidence="6" type="ORF">CTER_3877</name>
</gene>
<evidence type="ECO:0000313" key="6">
    <source>
        <dbReference type="EMBL" id="EMS70379.1"/>
    </source>
</evidence>
<feature type="domain" description="Radical SAM core" evidence="5">
    <location>
        <begin position="9"/>
        <end position="111"/>
    </location>
</feature>
<evidence type="ECO:0000256" key="2">
    <source>
        <dbReference type="ARBA" id="ARBA00022723"/>
    </source>
</evidence>
<keyword evidence="7" id="KW-1185">Reference proteome</keyword>